<sequence>MPIRCTFALNNRQTSIFNCPGVGAMQAFSGRDSGRDNPADADKKDLGPIPPGIYYIVDRQSGGRLGALRDLWDAHGYGTTDRRKWFMLWNPKTGDSTIINGARRGSFRLHPMGPLRLSDGCIAVVNPAQFERLATYLRSSAPTLPVPGAGFKAYGTVEVR</sequence>
<dbReference type="Proteomes" id="UP000583127">
    <property type="component" value="Unassembled WGS sequence"/>
</dbReference>
<accession>A0A7X9X8V9</accession>
<evidence type="ECO:0000313" key="3">
    <source>
        <dbReference type="Proteomes" id="UP000583127"/>
    </source>
</evidence>
<gene>
    <name evidence="2" type="ORF">HHL14_22415</name>
</gene>
<evidence type="ECO:0000259" key="1">
    <source>
        <dbReference type="Pfam" id="PF10908"/>
    </source>
</evidence>
<keyword evidence="3" id="KW-1185">Reference proteome</keyword>
<feature type="domain" description="Tlde1" evidence="1">
    <location>
        <begin position="24"/>
        <end position="140"/>
    </location>
</feature>
<dbReference type="EMBL" id="JABBFZ010000015">
    <property type="protein sequence ID" value="NML33575.1"/>
    <property type="molecule type" value="Genomic_DNA"/>
</dbReference>
<dbReference type="RefSeq" id="WP_169499925.1">
    <property type="nucleotide sequence ID" value="NZ_JABBFZ010000015.1"/>
</dbReference>
<name>A0A7X9X8V9_9BURK</name>
<dbReference type="AlphaFoldDB" id="A0A7X9X8V9"/>
<reference evidence="2 3" key="1">
    <citation type="submission" date="2020-04" db="EMBL/GenBank/DDBJ databases">
        <title>Paraburkholderia sp. G-4-1-8 isolated from soil.</title>
        <authorList>
            <person name="Dahal R.H."/>
        </authorList>
    </citation>
    <scope>NUCLEOTIDE SEQUENCE [LARGE SCALE GENOMIC DNA]</scope>
    <source>
        <strain evidence="2 3">G-4-1-8</strain>
    </source>
</reference>
<proteinExistence type="predicted"/>
<dbReference type="InterPro" id="IPR021225">
    <property type="entry name" value="Tlde1_dom"/>
</dbReference>
<comment type="caution">
    <text evidence="2">The sequence shown here is derived from an EMBL/GenBank/DDBJ whole genome shotgun (WGS) entry which is preliminary data.</text>
</comment>
<evidence type="ECO:0000313" key="2">
    <source>
        <dbReference type="EMBL" id="NML33575.1"/>
    </source>
</evidence>
<protein>
    <submittedName>
        <fullName evidence="2">DUF2778 domain-containing protein</fullName>
    </submittedName>
</protein>
<dbReference type="Pfam" id="PF10908">
    <property type="entry name" value="Tlde1_dom"/>
    <property type="match status" value="1"/>
</dbReference>
<organism evidence="2 3">
    <name type="scientific">Paraburkholderia antibiotica</name>
    <dbReference type="NCBI Taxonomy" id="2728839"/>
    <lineage>
        <taxon>Bacteria</taxon>
        <taxon>Pseudomonadati</taxon>
        <taxon>Pseudomonadota</taxon>
        <taxon>Betaproteobacteria</taxon>
        <taxon>Burkholderiales</taxon>
        <taxon>Burkholderiaceae</taxon>
        <taxon>Paraburkholderia</taxon>
    </lineage>
</organism>